<dbReference type="PANTHER" id="PTHR32347">
    <property type="entry name" value="EFFLUX SYSTEM COMPONENT YKNX-RELATED"/>
    <property type="match status" value="1"/>
</dbReference>
<dbReference type="Proteomes" id="UP000007721">
    <property type="component" value="Chromosome"/>
</dbReference>
<evidence type="ECO:0000256" key="5">
    <source>
        <dbReference type="SAM" id="MobiDB-lite"/>
    </source>
</evidence>
<feature type="domain" description="Multidrug resistance protein MdtA-like alpha-helical hairpin" evidence="7">
    <location>
        <begin position="132"/>
        <end position="202"/>
    </location>
</feature>
<comment type="subcellular location">
    <subcellularLocation>
        <location evidence="1">Cell envelope</location>
    </subcellularLocation>
</comment>
<evidence type="ECO:0000256" key="6">
    <source>
        <dbReference type="SAM" id="Phobius"/>
    </source>
</evidence>
<dbReference type="InterPro" id="IPR058625">
    <property type="entry name" value="MdtA-like_BSH"/>
</dbReference>
<evidence type="ECO:0000259" key="8">
    <source>
        <dbReference type="Pfam" id="PF25917"/>
    </source>
</evidence>
<dbReference type="InterPro" id="IPR006143">
    <property type="entry name" value="RND_pump_MFP"/>
</dbReference>
<keyword evidence="11" id="KW-1185">Reference proteome</keyword>
<accession>B9M672</accession>
<feature type="compositionally biased region" description="Polar residues" evidence="5">
    <location>
        <begin position="346"/>
        <end position="359"/>
    </location>
</feature>
<dbReference type="PANTHER" id="PTHR32347:SF14">
    <property type="entry name" value="EFFLUX SYSTEM COMPONENT YKNX-RELATED"/>
    <property type="match status" value="1"/>
</dbReference>
<dbReference type="GO" id="GO:0022857">
    <property type="term" value="F:transmembrane transporter activity"/>
    <property type="evidence" value="ECO:0007669"/>
    <property type="project" value="InterPro"/>
</dbReference>
<dbReference type="GO" id="GO:0030313">
    <property type="term" value="C:cell envelope"/>
    <property type="evidence" value="ECO:0007669"/>
    <property type="project" value="UniProtKB-SubCell"/>
</dbReference>
<dbReference type="EMBL" id="CP001390">
    <property type="protein sequence ID" value="ACM21860.1"/>
    <property type="molecule type" value="Genomic_DNA"/>
</dbReference>
<dbReference type="RefSeq" id="WP_012648588.1">
    <property type="nucleotide sequence ID" value="NC_011979.1"/>
</dbReference>
<dbReference type="SUPFAM" id="SSF111369">
    <property type="entry name" value="HlyD-like secretion proteins"/>
    <property type="match status" value="1"/>
</dbReference>
<dbReference type="PRINTS" id="PR01490">
    <property type="entry name" value="RTXTOXIND"/>
</dbReference>
<evidence type="ECO:0000256" key="2">
    <source>
        <dbReference type="ARBA" id="ARBA00009477"/>
    </source>
</evidence>
<dbReference type="Gene3D" id="2.40.30.170">
    <property type="match status" value="1"/>
</dbReference>
<dbReference type="InterPro" id="IPR050465">
    <property type="entry name" value="UPF0194_transport"/>
</dbReference>
<evidence type="ECO:0000259" key="9">
    <source>
        <dbReference type="Pfam" id="PF25990"/>
    </source>
</evidence>
<keyword evidence="6" id="KW-0472">Membrane</keyword>
<organism evidence="10 11">
    <name type="scientific">Geotalea daltonii (strain DSM 22248 / JCM 15807 / FRC-32)</name>
    <name type="common">Geobacter daltonii</name>
    <dbReference type="NCBI Taxonomy" id="316067"/>
    <lineage>
        <taxon>Bacteria</taxon>
        <taxon>Pseudomonadati</taxon>
        <taxon>Thermodesulfobacteriota</taxon>
        <taxon>Desulfuromonadia</taxon>
        <taxon>Geobacterales</taxon>
        <taxon>Geobacteraceae</taxon>
        <taxon>Geotalea</taxon>
    </lineage>
</organism>
<comment type="similarity">
    <text evidence="2">Belongs to the membrane fusion protein (MFP) (TC 8.A.1) family.</text>
</comment>
<dbReference type="STRING" id="316067.Geob_3519"/>
<keyword evidence="3 4" id="KW-0175">Coiled coil</keyword>
<protein>
    <submittedName>
        <fullName evidence="10">Efflux pump, RND family, membrane fusion protein</fullName>
    </submittedName>
</protein>
<name>B9M672_GEODF</name>
<dbReference type="GO" id="GO:0016020">
    <property type="term" value="C:membrane"/>
    <property type="evidence" value="ECO:0007669"/>
    <property type="project" value="InterPro"/>
</dbReference>
<reference evidence="10 11" key="1">
    <citation type="submission" date="2009-01" db="EMBL/GenBank/DDBJ databases">
        <title>Complete sequence of Geobacter sp. FRC-32.</title>
        <authorList>
            <consortium name="US DOE Joint Genome Institute"/>
            <person name="Lucas S."/>
            <person name="Copeland A."/>
            <person name="Lapidus A."/>
            <person name="Glavina del Rio T."/>
            <person name="Dalin E."/>
            <person name="Tice H."/>
            <person name="Bruce D."/>
            <person name="Goodwin L."/>
            <person name="Pitluck S."/>
            <person name="Saunders E."/>
            <person name="Brettin T."/>
            <person name="Detter J.C."/>
            <person name="Han C."/>
            <person name="Larimer F."/>
            <person name="Land M."/>
            <person name="Hauser L."/>
            <person name="Kyrpides N."/>
            <person name="Ovchinnikova G."/>
            <person name="Kostka J."/>
            <person name="Richardson P."/>
        </authorList>
    </citation>
    <scope>NUCLEOTIDE SEQUENCE [LARGE SCALE GENOMIC DNA]</scope>
    <source>
        <strain evidence="11">DSM 22248 / JCM 15807 / FRC-32</strain>
    </source>
</reference>
<dbReference type="AlphaFoldDB" id="B9M672"/>
<dbReference type="InterPro" id="IPR058624">
    <property type="entry name" value="MdtA-like_HH"/>
</dbReference>
<dbReference type="Gene3D" id="2.40.50.100">
    <property type="match status" value="1"/>
</dbReference>
<evidence type="ECO:0000313" key="11">
    <source>
        <dbReference type="Proteomes" id="UP000007721"/>
    </source>
</evidence>
<dbReference type="Pfam" id="PF25917">
    <property type="entry name" value="BSH_RND"/>
    <property type="match status" value="1"/>
</dbReference>
<dbReference type="KEGG" id="geo:Geob_3519"/>
<feature type="transmembrane region" description="Helical" evidence="6">
    <location>
        <begin position="31"/>
        <end position="49"/>
    </location>
</feature>
<keyword evidence="6" id="KW-1133">Transmembrane helix</keyword>
<dbReference type="eggNOG" id="COG0845">
    <property type="taxonomic scope" value="Bacteria"/>
</dbReference>
<evidence type="ECO:0000259" key="7">
    <source>
        <dbReference type="Pfam" id="PF25876"/>
    </source>
</evidence>
<dbReference type="Pfam" id="PF25876">
    <property type="entry name" value="HH_MFP_RND"/>
    <property type="match status" value="1"/>
</dbReference>
<dbReference type="NCBIfam" id="TIGR01730">
    <property type="entry name" value="RND_mfp"/>
    <property type="match status" value="1"/>
</dbReference>
<dbReference type="Gene3D" id="2.40.420.20">
    <property type="match status" value="1"/>
</dbReference>
<dbReference type="Pfam" id="PF25990">
    <property type="entry name" value="Beta-barrel_YknX"/>
    <property type="match status" value="1"/>
</dbReference>
<feature type="domain" description="Multidrug resistance protein MdtA-like barrel-sandwich hybrid" evidence="8">
    <location>
        <begin position="84"/>
        <end position="241"/>
    </location>
</feature>
<dbReference type="Gene3D" id="1.10.287.470">
    <property type="entry name" value="Helix hairpin bin"/>
    <property type="match status" value="1"/>
</dbReference>
<evidence type="ECO:0000256" key="4">
    <source>
        <dbReference type="SAM" id="Coils"/>
    </source>
</evidence>
<evidence type="ECO:0000256" key="1">
    <source>
        <dbReference type="ARBA" id="ARBA00004196"/>
    </source>
</evidence>
<feature type="coiled-coil region" evidence="4">
    <location>
        <begin position="132"/>
        <end position="193"/>
    </location>
</feature>
<keyword evidence="6" id="KW-0812">Transmembrane</keyword>
<dbReference type="InterPro" id="IPR058636">
    <property type="entry name" value="Beta-barrel_YknX"/>
</dbReference>
<evidence type="ECO:0000256" key="3">
    <source>
        <dbReference type="ARBA" id="ARBA00023054"/>
    </source>
</evidence>
<feature type="domain" description="YknX-like beta-barrel" evidence="9">
    <location>
        <begin position="253"/>
        <end position="326"/>
    </location>
</feature>
<evidence type="ECO:0000313" key="10">
    <source>
        <dbReference type="EMBL" id="ACM21860.1"/>
    </source>
</evidence>
<gene>
    <name evidence="10" type="ordered locus">Geob_3519</name>
</gene>
<dbReference type="HOGENOM" id="CLU_018816_14_1_7"/>
<dbReference type="OrthoDB" id="9784484at2"/>
<feature type="region of interest" description="Disordered" evidence="5">
    <location>
        <begin position="346"/>
        <end position="376"/>
    </location>
</feature>
<proteinExistence type="inferred from homology"/>
<sequence length="430" mass="45478">MKDTKTTQTNQEEPLKHLLAHRSAGRFSRGWLWLAGALIVVAAVAIFFLRPGDKSTAPRYQTEPVDVGTLVVKVSATGNLQPTNQVDVGSELSGIIDRVFVDDNGQVKRGQVLARLDPAKLQDAVAKSRASLAAAEAQVLQAQATTAEARAALARFRQVAQLSGGKVPSKAEMDSAEANLKRAEANEASARASVTQTRANLQSDETNLSKASIRSPINGVVLARKVEPGQTVAASFQAPVLFTLAEDLSKMELQVDVDEADVGQVKVGQKATFSVDAWPGRKYDAVITRVGYGSQKKEGVVSYLTVLQVANDDLSLRPGMTGIAEITTLVHDNALLVPNAALRFTPSTTGTRQKKSGSSVMGVLMPRPPRQAPKVLATSTGTPKVWVLLNGQPAAIDVKTGATNGRVTEILSGPLKSGMQVITEALGSSS</sequence>